<name>A0A9D7S9H9_9BACT</name>
<evidence type="ECO:0000256" key="1">
    <source>
        <dbReference type="SAM" id="SignalP"/>
    </source>
</evidence>
<protein>
    <submittedName>
        <fullName evidence="2">Uncharacterized protein</fullName>
    </submittedName>
</protein>
<comment type="caution">
    <text evidence="2">The sequence shown here is derived from an EMBL/GenBank/DDBJ whole genome shotgun (WGS) entry which is preliminary data.</text>
</comment>
<sequence>MKKILFFTLFAMTFSSAIMAQKVATKVIDNKGTIKWVLDSSTAVITKSDSTILYVTPSQMRDTLGKFVRYTDTALILSSYLNAANNGLTKTGHLVQLGGTLIQPTTIATSAANFLAITGLQPGSNTTDSVMVVNPTTGQVRFISASSLFNSLTFSNGLTKTGNLVELGGALTKPTTIATDATNNLKITGLQSGNLATDSLVVSAADGTLKRVTAESILQSGDQNYTATTGQAVYAVTNMPGTVSKVWVFRNGAKLIVTTDYTTLPGTCTLTPAMSTLVVAGDIIEVQWVK</sequence>
<feature type="signal peptide" evidence="1">
    <location>
        <begin position="1"/>
        <end position="20"/>
    </location>
</feature>
<dbReference type="SUPFAM" id="SSF101898">
    <property type="entry name" value="NHL repeat"/>
    <property type="match status" value="1"/>
</dbReference>
<evidence type="ECO:0000313" key="2">
    <source>
        <dbReference type="EMBL" id="MBK9717854.1"/>
    </source>
</evidence>
<organism evidence="2 3">
    <name type="scientific">Candidatus Defluviibacterium haderslevense</name>
    <dbReference type="NCBI Taxonomy" id="2981993"/>
    <lineage>
        <taxon>Bacteria</taxon>
        <taxon>Pseudomonadati</taxon>
        <taxon>Bacteroidota</taxon>
        <taxon>Saprospiria</taxon>
        <taxon>Saprospirales</taxon>
        <taxon>Saprospiraceae</taxon>
        <taxon>Candidatus Defluviibacterium</taxon>
    </lineage>
</organism>
<accession>A0A9D7S9H9</accession>
<dbReference type="AlphaFoldDB" id="A0A9D7S9H9"/>
<keyword evidence="1" id="KW-0732">Signal</keyword>
<gene>
    <name evidence="2" type="ORF">IPO85_10130</name>
</gene>
<evidence type="ECO:0000313" key="3">
    <source>
        <dbReference type="Proteomes" id="UP000808349"/>
    </source>
</evidence>
<feature type="chain" id="PRO_5039616478" evidence="1">
    <location>
        <begin position="21"/>
        <end position="290"/>
    </location>
</feature>
<reference evidence="2 3" key="1">
    <citation type="submission" date="2020-10" db="EMBL/GenBank/DDBJ databases">
        <title>Connecting structure to function with the recovery of over 1000 high-quality activated sludge metagenome-assembled genomes encoding full-length rRNA genes using long-read sequencing.</title>
        <authorList>
            <person name="Singleton C.M."/>
            <person name="Petriglieri F."/>
            <person name="Kristensen J.M."/>
            <person name="Kirkegaard R.H."/>
            <person name="Michaelsen T.Y."/>
            <person name="Andersen M.H."/>
            <person name="Karst S.M."/>
            <person name="Dueholm M.S."/>
            <person name="Nielsen P.H."/>
            <person name="Albertsen M."/>
        </authorList>
    </citation>
    <scope>NUCLEOTIDE SEQUENCE [LARGE SCALE GENOMIC DNA]</scope>
    <source>
        <strain evidence="2">Ribe_18-Q3-R11-54_BAT3C.373</strain>
    </source>
</reference>
<proteinExistence type="predicted"/>
<dbReference type="EMBL" id="JADKFW010000005">
    <property type="protein sequence ID" value="MBK9717854.1"/>
    <property type="molecule type" value="Genomic_DNA"/>
</dbReference>
<dbReference type="Proteomes" id="UP000808349">
    <property type="component" value="Unassembled WGS sequence"/>
</dbReference>